<feature type="transmembrane region" description="Helical" evidence="1">
    <location>
        <begin position="28"/>
        <end position="47"/>
    </location>
</feature>
<dbReference type="RefSeq" id="WP_177195490.1">
    <property type="nucleotide sequence ID" value="NZ_FOTY01000008.1"/>
</dbReference>
<dbReference type="AlphaFoldDB" id="A0A1I4LPL3"/>
<evidence type="ECO:0000313" key="3">
    <source>
        <dbReference type="Proteomes" id="UP000199668"/>
    </source>
</evidence>
<evidence type="ECO:0000313" key="2">
    <source>
        <dbReference type="EMBL" id="SFL93048.1"/>
    </source>
</evidence>
<dbReference type="EMBL" id="FOTY01000008">
    <property type="protein sequence ID" value="SFL93048.1"/>
    <property type="molecule type" value="Genomic_DNA"/>
</dbReference>
<evidence type="ECO:0000256" key="1">
    <source>
        <dbReference type="SAM" id="Phobius"/>
    </source>
</evidence>
<name>A0A1I4LPL3_9BACI</name>
<keyword evidence="1" id="KW-1133">Transmembrane helix</keyword>
<keyword evidence="3" id="KW-1185">Reference proteome</keyword>
<proteinExistence type="predicted"/>
<keyword evidence="1" id="KW-0812">Transmembrane</keyword>
<feature type="transmembrane region" description="Helical" evidence="1">
    <location>
        <begin position="6"/>
        <end position="21"/>
    </location>
</feature>
<reference evidence="2 3" key="1">
    <citation type="submission" date="2016-10" db="EMBL/GenBank/DDBJ databases">
        <authorList>
            <person name="de Groot N.N."/>
        </authorList>
    </citation>
    <scope>NUCLEOTIDE SEQUENCE [LARGE SCALE GENOMIC DNA]</scope>
    <source>
        <strain evidence="2 3">CGMCC 1.6134</strain>
    </source>
</reference>
<sequence>MDPLTLIILIVMIIFLFPLIMRGVGCVLRIIAGVVLVIGAIILIGALL</sequence>
<keyword evidence="1" id="KW-0472">Membrane</keyword>
<protein>
    <submittedName>
        <fullName evidence="2">Uncharacterized protein</fullName>
    </submittedName>
</protein>
<organism evidence="2 3">
    <name type="scientific">Salibacterium qingdaonense</name>
    <dbReference type="NCBI Taxonomy" id="266892"/>
    <lineage>
        <taxon>Bacteria</taxon>
        <taxon>Bacillati</taxon>
        <taxon>Bacillota</taxon>
        <taxon>Bacilli</taxon>
        <taxon>Bacillales</taxon>
        <taxon>Bacillaceae</taxon>
    </lineage>
</organism>
<dbReference type="Proteomes" id="UP000199668">
    <property type="component" value="Unassembled WGS sequence"/>
</dbReference>
<gene>
    <name evidence="2" type="ORF">SAMN04488054_10895</name>
</gene>
<accession>A0A1I4LPL3</accession>